<evidence type="ECO:0000313" key="1">
    <source>
        <dbReference type="EMBL" id="MFC3517455.1"/>
    </source>
</evidence>
<proteinExistence type="predicted"/>
<name>A0ABV7QWM3_9PSEU</name>
<protein>
    <submittedName>
        <fullName evidence="1">Uncharacterized protein</fullName>
    </submittedName>
</protein>
<reference evidence="2" key="1">
    <citation type="journal article" date="2019" name="Int. J. Syst. Evol. Microbiol.">
        <title>The Global Catalogue of Microorganisms (GCM) 10K type strain sequencing project: providing services to taxonomists for standard genome sequencing and annotation.</title>
        <authorList>
            <consortium name="The Broad Institute Genomics Platform"/>
            <consortium name="The Broad Institute Genome Sequencing Center for Infectious Disease"/>
            <person name="Wu L."/>
            <person name="Ma J."/>
        </authorList>
    </citation>
    <scope>NUCLEOTIDE SEQUENCE [LARGE SCALE GENOMIC DNA]</scope>
    <source>
        <strain evidence="2">CGMCC 4.7682</strain>
    </source>
</reference>
<keyword evidence="2" id="KW-1185">Reference proteome</keyword>
<dbReference type="RefSeq" id="WP_377873566.1">
    <property type="nucleotide sequence ID" value="NZ_JBHMAY010000053.1"/>
</dbReference>
<sequence length="58" mass="6074">MHVDVAAVARSDEDYAGGVPESFRPHSGAEGLAYCVACVVIEGNEFVTAWHGGIVARV</sequence>
<comment type="caution">
    <text evidence="1">The sequence shown here is derived from an EMBL/GenBank/DDBJ whole genome shotgun (WGS) entry which is preliminary data.</text>
</comment>
<organism evidence="1 2">
    <name type="scientific">Amycolatopsis halotolerans</name>
    <dbReference type="NCBI Taxonomy" id="330083"/>
    <lineage>
        <taxon>Bacteria</taxon>
        <taxon>Bacillati</taxon>
        <taxon>Actinomycetota</taxon>
        <taxon>Actinomycetes</taxon>
        <taxon>Pseudonocardiales</taxon>
        <taxon>Pseudonocardiaceae</taxon>
        <taxon>Amycolatopsis</taxon>
    </lineage>
</organism>
<dbReference type="EMBL" id="JBHRWI010000079">
    <property type="protein sequence ID" value="MFC3517455.1"/>
    <property type="molecule type" value="Genomic_DNA"/>
</dbReference>
<dbReference type="Proteomes" id="UP001595764">
    <property type="component" value="Unassembled WGS sequence"/>
</dbReference>
<gene>
    <name evidence="1" type="ORF">ACFORO_45355</name>
</gene>
<accession>A0ABV7QWM3</accession>
<evidence type="ECO:0000313" key="2">
    <source>
        <dbReference type="Proteomes" id="UP001595764"/>
    </source>
</evidence>